<dbReference type="RefSeq" id="WP_381350105.1">
    <property type="nucleotide sequence ID" value="NZ_JBHMCY010000087.1"/>
</dbReference>
<evidence type="ECO:0000313" key="2">
    <source>
        <dbReference type="EMBL" id="MFB9467009.1"/>
    </source>
</evidence>
<accession>A0ABV5N9N7</accession>
<protein>
    <submittedName>
        <fullName evidence="2">Uncharacterized protein</fullName>
    </submittedName>
</protein>
<feature type="compositionally biased region" description="Gly residues" evidence="1">
    <location>
        <begin position="72"/>
        <end position="89"/>
    </location>
</feature>
<dbReference type="EMBL" id="JBHMCY010000087">
    <property type="protein sequence ID" value="MFB9467009.1"/>
    <property type="molecule type" value="Genomic_DNA"/>
</dbReference>
<evidence type="ECO:0000256" key="1">
    <source>
        <dbReference type="SAM" id="MobiDB-lite"/>
    </source>
</evidence>
<gene>
    <name evidence="2" type="ORF">ACFF45_31055</name>
</gene>
<sequence length="108" mass="10784">MKALSGVERVWSGARAPQQRKEPPHQPSSRHLAPGGRIGLVIPAAHRDADDTGQQSAEGSGEQPAGRAGRHSAGGLGQNSTTGGSGQRSGAGTPPAAPVRTHAGDGTP</sequence>
<feature type="region of interest" description="Disordered" evidence="1">
    <location>
        <begin position="1"/>
        <end position="108"/>
    </location>
</feature>
<evidence type="ECO:0000313" key="3">
    <source>
        <dbReference type="Proteomes" id="UP001589709"/>
    </source>
</evidence>
<dbReference type="Proteomes" id="UP001589709">
    <property type="component" value="Unassembled WGS sequence"/>
</dbReference>
<reference evidence="2 3" key="1">
    <citation type="submission" date="2024-09" db="EMBL/GenBank/DDBJ databases">
        <authorList>
            <person name="Sun Q."/>
            <person name="Mori K."/>
        </authorList>
    </citation>
    <scope>NUCLEOTIDE SEQUENCE [LARGE SCALE GENOMIC DNA]</scope>
    <source>
        <strain evidence="2 3">JCM 6917</strain>
    </source>
</reference>
<name>A0ABV5N9N7_9ACTN</name>
<comment type="caution">
    <text evidence="2">The sequence shown here is derived from an EMBL/GenBank/DDBJ whole genome shotgun (WGS) entry which is preliminary data.</text>
</comment>
<organism evidence="2 3">
    <name type="scientific">Streptomyces cinereospinus</name>
    <dbReference type="NCBI Taxonomy" id="285561"/>
    <lineage>
        <taxon>Bacteria</taxon>
        <taxon>Bacillati</taxon>
        <taxon>Actinomycetota</taxon>
        <taxon>Actinomycetes</taxon>
        <taxon>Kitasatosporales</taxon>
        <taxon>Streptomycetaceae</taxon>
        <taxon>Streptomyces</taxon>
    </lineage>
</organism>
<proteinExistence type="predicted"/>
<keyword evidence="3" id="KW-1185">Reference proteome</keyword>